<feature type="transmembrane region" description="Helical" evidence="2">
    <location>
        <begin position="12"/>
        <end position="33"/>
    </location>
</feature>
<name>A0ABQ9NN82_9PEZI</name>
<feature type="compositionally biased region" description="Acidic residues" evidence="1">
    <location>
        <begin position="152"/>
        <end position="163"/>
    </location>
</feature>
<sequence length="163" mass="18312">MSAFLAFLKALLPPALIAALLYLLTTYALLPLFRRYHQRHRRQLYLPLDTLSSHSTSLRHRVSDALVSFIASAAPDSWRWNGPPRAVMDGSSDEEEDVFGEEEGEGMVGFEADAIDRSRRETLDRVRMGRDGEVAGSEGRLSRDLEEGFRDDSDDSEEEGARP</sequence>
<keyword evidence="2" id="KW-1133">Transmembrane helix</keyword>
<keyword evidence="4" id="KW-1185">Reference proteome</keyword>
<feature type="compositionally biased region" description="Basic and acidic residues" evidence="1">
    <location>
        <begin position="121"/>
        <end position="133"/>
    </location>
</feature>
<organism evidence="3 4">
    <name type="scientific">Coniosporium apollinis</name>
    <dbReference type="NCBI Taxonomy" id="61459"/>
    <lineage>
        <taxon>Eukaryota</taxon>
        <taxon>Fungi</taxon>
        <taxon>Dikarya</taxon>
        <taxon>Ascomycota</taxon>
        <taxon>Pezizomycotina</taxon>
        <taxon>Dothideomycetes</taxon>
        <taxon>Dothideomycetes incertae sedis</taxon>
        <taxon>Coniosporium</taxon>
    </lineage>
</organism>
<keyword evidence="2" id="KW-0812">Transmembrane</keyword>
<reference evidence="3" key="1">
    <citation type="submission" date="2022-10" db="EMBL/GenBank/DDBJ databases">
        <title>Culturing micro-colonial fungi from biological soil crusts in the Mojave desert and describing Neophaeococcomyces mojavensis, and introducing the new genera and species Taxawa tesnikishii.</title>
        <authorList>
            <person name="Kurbessoian T."/>
            <person name="Stajich J.E."/>
        </authorList>
    </citation>
    <scope>NUCLEOTIDE SEQUENCE</scope>
    <source>
        <strain evidence="3">TK_1</strain>
    </source>
</reference>
<gene>
    <name evidence="3" type="ORF">H2201_005934</name>
</gene>
<evidence type="ECO:0000313" key="3">
    <source>
        <dbReference type="EMBL" id="KAJ9662650.1"/>
    </source>
</evidence>
<feature type="compositionally biased region" description="Basic and acidic residues" evidence="1">
    <location>
        <begin position="140"/>
        <end position="151"/>
    </location>
</feature>
<feature type="region of interest" description="Disordered" evidence="1">
    <location>
        <begin position="81"/>
        <end position="105"/>
    </location>
</feature>
<dbReference type="EMBL" id="JAPDRL010000048">
    <property type="protein sequence ID" value="KAJ9662650.1"/>
    <property type="molecule type" value="Genomic_DNA"/>
</dbReference>
<evidence type="ECO:0000313" key="4">
    <source>
        <dbReference type="Proteomes" id="UP001172684"/>
    </source>
</evidence>
<feature type="compositionally biased region" description="Acidic residues" evidence="1">
    <location>
        <begin position="91"/>
        <end position="105"/>
    </location>
</feature>
<comment type="caution">
    <text evidence="3">The sequence shown here is derived from an EMBL/GenBank/DDBJ whole genome shotgun (WGS) entry which is preliminary data.</text>
</comment>
<accession>A0ABQ9NN82</accession>
<evidence type="ECO:0000256" key="1">
    <source>
        <dbReference type="SAM" id="MobiDB-lite"/>
    </source>
</evidence>
<dbReference type="Proteomes" id="UP001172684">
    <property type="component" value="Unassembled WGS sequence"/>
</dbReference>
<proteinExistence type="predicted"/>
<protein>
    <submittedName>
        <fullName evidence="3">Uncharacterized protein</fullName>
    </submittedName>
</protein>
<feature type="region of interest" description="Disordered" evidence="1">
    <location>
        <begin position="121"/>
        <end position="163"/>
    </location>
</feature>
<evidence type="ECO:0000256" key="2">
    <source>
        <dbReference type="SAM" id="Phobius"/>
    </source>
</evidence>
<keyword evidence="2" id="KW-0472">Membrane</keyword>